<dbReference type="Proteomes" id="UP000192277">
    <property type="component" value="Unassembled WGS sequence"/>
</dbReference>
<gene>
    <name evidence="1" type="ORF">A4D02_33045</name>
</gene>
<dbReference type="PANTHER" id="PTHR35580">
    <property type="entry name" value="CELL SURFACE GLYCOPROTEIN (S-LAYER PROTEIN)-LIKE PROTEIN"/>
    <property type="match status" value="1"/>
</dbReference>
<dbReference type="EMBL" id="LWBO01000019">
    <property type="protein sequence ID" value="OQP45489.1"/>
    <property type="molecule type" value="Genomic_DNA"/>
</dbReference>
<name>A0ABX3NTN3_9BACT</name>
<accession>A0ABX3NTN3</accession>
<proteinExistence type="predicted"/>
<dbReference type="InterPro" id="IPR026444">
    <property type="entry name" value="Secre_tail"/>
</dbReference>
<organism evidence="1 2">
    <name type="scientific">Niastella koreensis</name>
    <dbReference type="NCBI Taxonomy" id="354356"/>
    <lineage>
        <taxon>Bacteria</taxon>
        <taxon>Pseudomonadati</taxon>
        <taxon>Bacteroidota</taxon>
        <taxon>Chitinophagia</taxon>
        <taxon>Chitinophagales</taxon>
        <taxon>Chitinophagaceae</taxon>
        <taxon>Niastella</taxon>
    </lineage>
</organism>
<protein>
    <recommendedName>
        <fullName evidence="3">Secretion system C-terminal sorting domain-containing protein</fullName>
    </recommendedName>
</protein>
<dbReference type="PANTHER" id="PTHR35580:SF1">
    <property type="entry name" value="PHYTASE-LIKE DOMAIN-CONTAINING PROTEIN"/>
    <property type="match status" value="1"/>
</dbReference>
<sequence length="982" mass="101538">MEKQLFMYLTIKIPGLRLAAIIALLFTLQASAQQWDYAARYGGSSTGFSDAINTMCTDASGNVYVTGNFNGTINFGNGTPTLTATAGGTQTEGFVAKFNGAGLCQWAINFGGAATDAGGLGIVTDGTTVYITGQSQFPCTIGSSTTLNSVGGSTDGIVFALNASSGATTWARAFGGAGTLDRGQAIRMDNAGHIYISGIFGTRTTNATASFGVSGLFPRTVQGNISSYTSDFFVAQLDASSGTFNWVSSGGASSQASPLIVGNDNVTGSGIAFLPTQNQLLITGSFANSNAAYFSNGSASAAVTLTNAGAADICLLRMDLSGNFLSGVAAGGPNADEALAVTYDPNTSAAYINGYFNSATVSGAFSLTNSAGGFDEIFYARYNPATSTFTWVKSASGSASGNDVAFANDASATGVYITGRYQSNISFPGAVTPLTASSAGSDDVFLLKVDAATGNAIELATAGSSTSGTDAGSDVVVSTGNNIWVGGIFAGGTMSFIPSSPPLSVTAGIDLELFMARYNDPPPSIITQPATATDCLGLPSVFTVTASGSSLTYQWQESTDAVFSAPVTLTNTGIYSGVTTATLTISDNTTVNGRYYRVKVSNGGGTVYSNGALLNATVPSLPGAHTSKTQAVNTANNLYYGSSCQLIDKVTPSGAGAVTGNVTSEVWVESTVPAYRSEPFVQRHYQIIPAANPLTATGTVTLYFSQAEFDAFNAAPGSTANLPTGTSDNAGKANLRIGKYSGSSNNGTGLPGTYSSVTVIDPPDANIVWNAATGRWEVTFTVTGFGGFIVQTSIYALPVDLLSFAAQVSGADVRVTWKTAGEANHDHYELERSTDGRSFTTVATIEPITGNSIKNYDHTDAGAAGLNTARLYYRLKMVSTSGAVTYSNIVTVDLSTPSIPVTRVGPNPFHNTLEVGLYMPESKKMVIQLTDVFGRRVAQESLQALKGFSTYVMSNTSRLMPGAYLLTITVDTQLYSFKVLKQ</sequence>
<dbReference type="NCBIfam" id="TIGR04183">
    <property type="entry name" value="Por_Secre_tail"/>
    <property type="match status" value="1"/>
</dbReference>
<dbReference type="Gene3D" id="2.60.40.10">
    <property type="entry name" value="Immunoglobulins"/>
    <property type="match status" value="2"/>
</dbReference>
<reference evidence="1 2" key="1">
    <citation type="submission" date="2016-04" db="EMBL/GenBank/DDBJ databases">
        <authorList>
            <person name="Chen L."/>
            <person name="Zhuang W."/>
            <person name="Wang G."/>
        </authorList>
    </citation>
    <scope>NUCLEOTIDE SEQUENCE [LARGE SCALE GENOMIC DNA]</scope>
    <source>
        <strain evidence="2">GR20</strain>
    </source>
</reference>
<evidence type="ECO:0000313" key="1">
    <source>
        <dbReference type="EMBL" id="OQP45489.1"/>
    </source>
</evidence>
<comment type="caution">
    <text evidence="1">The sequence shown here is derived from an EMBL/GenBank/DDBJ whole genome shotgun (WGS) entry which is preliminary data.</text>
</comment>
<dbReference type="InterPro" id="IPR013783">
    <property type="entry name" value="Ig-like_fold"/>
</dbReference>
<keyword evidence="2" id="KW-1185">Reference proteome</keyword>
<dbReference type="SUPFAM" id="SSF48726">
    <property type="entry name" value="Immunoglobulin"/>
    <property type="match status" value="1"/>
</dbReference>
<evidence type="ECO:0008006" key="3">
    <source>
        <dbReference type="Google" id="ProtNLM"/>
    </source>
</evidence>
<dbReference type="InterPro" id="IPR052918">
    <property type="entry name" value="Motility_Chemotaxis_Reg"/>
</dbReference>
<evidence type="ECO:0000313" key="2">
    <source>
        <dbReference type="Proteomes" id="UP000192277"/>
    </source>
</evidence>
<dbReference type="InterPro" id="IPR036179">
    <property type="entry name" value="Ig-like_dom_sf"/>
</dbReference>